<feature type="compositionally biased region" description="Acidic residues" evidence="1">
    <location>
        <begin position="278"/>
        <end position="302"/>
    </location>
</feature>
<feature type="compositionally biased region" description="Low complexity" evidence="1">
    <location>
        <begin position="259"/>
        <end position="268"/>
    </location>
</feature>
<accession>A0ABR3QMK5</accession>
<evidence type="ECO:0000313" key="3">
    <source>
        <dbReference type="Proteomes" id="UP001521785"/>
    </source>
</evidence>
<feature type="compositionally biased region" description="Low complexity" evidence="1">
    <location>
        <begin position="151"/>
        <end position="171"/>
    </location>
</feature>
<proteinExistence type="predicted"/>
<gene>
    <name evidence="2" type="ORF">SLS60_010985</name>
</gene>
<dbReference type="Proteomes" id="UP001521785">
    <property type="component" value="Unassembled WGS sequence"/>
</dbReference>
<feature type="compositionally biased region" description="Low complexity" evidence="1">
    <location>
        <begin position="243"/>
        <end position="252"/>
    </location>
</feature>
<feature type="compositionally biased region" description="Polar residues" evidence="1">
    <location>
        <begin position="1"/>
        <end position="23"/>
    </location>
</feature>
<name>A0ABR3QMK5_9PLEO</name>
<feature type="region of interest" description="Disordered" evidence="1">
    <location>
        <begin position="1"/>
        <end position="26"/>
    </location>
</feature>
<evidence type="ECO:0000313" key="2">
    <source>
        <dbReference type="EMBL" id="KAL1593377.1"/>
    </source>
</evidence>
<sequence>MLSQPGFAQSSGSEQDQGQTQTRYESRLASLKRLHNGTDLPALPQVVEFANADAQGAARRASQAGADPGVANLIGLIKQRQLETVTLDEAEAPTPLSPMSRLSFTTSNTVITAASARQVTQHNVDSDGICHKTVTGQVDSHPMIADDESLESTTQTQEDTTRSTSPSSIRSAETVIHIGQPLNPMPRTDTSALERDMSAGESDTSGKIEVAIEPVDAANLSPSIDSMDPMPTGTPPNTPLINSSASDTSSDSQADDSSSESSQAGQSSSRKRDSSSDNGEDDSAEDGDEDASEGTESEDVPEDVGVLETMRNLFEDPYYHNDMVLKRWARRNLTDGAE</sequence>
<feature type="region of interest" description="Disordered" evidence="1">
    <location>
        <begin position="141"/>
        <end position="308"/>
    </location>
</feature>
<comment type="caution">
    <text evidence="2">The sequence shown here is derived from an EMBL/GenBank/DDBJ whole genome shotgun (WGS) entry which is preliminary data.</text>
</comment>
<dbReference type="EMBL" id="JAKJXO020000019">
    <property type="protein sequence ID" value="KAL1593377.1"/>
    <property type="molecule type" value="Genomic_DNA"/>
</dbReference>
<organism evidence="2 3">
    <name type="scientific">Paraconiothyrium brasiliense</name>
    <dbReference type="NCBI Taxonomy" id="300254"/>
    <lineage>
        <taxon>Eukaryota</taxon>
        <taxon>Fungi</taxon>
        <taxon>Dikarya</taxon>
        <taxon>Ascomycota</taxon>
        <taxon>Pezizomycotina</taxon>
        <taxon>Dothideomycetes</taxon>
        <taxon>Pleosporomycetidae</taxon>
        <taxon>Pleosporales</taxon>
        <taxon>Massarineae</taxon>
        <taxon>Didymosphaeriaceae</taxon>
        <taxon>Paraconiothyrium</taxon>
    </lineage>
</organism>
<keyword evidence="3" id="KW-1185">Reference proteome</keyword>
<evidence type="ECO:0000256" key="1">
    <source>
        <dbReference type="SAM" id="MobiDB-lite"/>
    </source>
</evidence>
<reference evidence="2 3" key="1">
    <citation type="submission" date="2024-02" db="EMBL/GenBank/DDBJ databases">
        <title>De novo assembly and annotation of 12 fungi associated with fruit tree decline syndrome in Ontario, Canada.</title>
        <authorList>
            <person name="Sulman M."/>
            <person name="Ellouze W."/>
            <person name="Ilyukhin E."/>
        </authorList>
    </citation>
    <scope>NUCLEOTIDE SEQUENCE [LARGE SCALE GENOMIC DNA]</scope>
    <source>
        <strain evidence="2 3">M42-189</strain>
    </source>
</reference>
<protein>
    <submittedName>
        <fullName evidence="2">Uncharacterized protein</fullName>
    </submittedName>
</protein>